<dbReference type="Proteomes" id="UP000290637">
    <property type="component" value="Chromosome"/>
</dbReference>
<organism evidence="2 3">
    <name type="scientific">Pseudoduganella lutea</name>
    <dbReference type="NCBI Taxonomy" id="321985"/>
    <lineage>
        <taxon>Bacteria</taxon>
        <taxon>Pseudomonadati</taxon>
        <taxon>Pseudomonadota</taxon>
        <taxon>Betaproteobacteria</taxon>
        <taxon>Burkholderiales</taxon>
        <taxon>Oxalobacteraceae</taxon>
        <taxon>Telluria group</taxon>
        <taxon>Pseudoduganella</taxon>
    </lineage>
</organism>
<dbReference type="AlphaFoldDB" id="A0A4P6L627"/>
<reference evidence="2 3" key="1">
    <citation type="submission" date="2019-02" db="EMBL/GenBank/DDBJ databases">
        <title>Draft Genome Sequences of Six Type Strains of the Genus Massilia.</title>
        <authorList>
            <person name="Miess H."/>
            <person name="Frediansyhah A."/>
            <person name="Gross H."/>
        </authorList>
    </citation>
    <scope>NUCLEOTIDE SEQUENCE [LARGE SCALE GENOMIC DNA]</scope>
    <source>
        <strain evidence="2 3">DSM 17473</strain>
    </source>
</reference>
<protein>
    <submittedName>
        <fullName evidence="2">Uncharacterized protein</fullName>
    </submittedName>
</protein>
<dbReference type="OrthoDB" id="1007159at2"/>
<dbReference type="KEGG" id="plue:EWM63_28345"/>
<gene>
    <name evidence="2" type="ORF">EWM63_28345</name>
</gene>
<proteinExistence type="predicted"/>
<evidence type="ECO:0000313" key="3">
    <source>
        <dbReference type="Proteomes" id="UP000290637"/>
    </source>
</evidence>
<feature type="signal peptide" evidence="1">
    <location>
        <begin position="1"/>
        <end position="23"/>
    </location>
</feature>
<evidence type="ECO:0000313" key="2">
    <source>
        <dbReference type="EMBL" id="QBE66398.1"/>
    </source>
</evidence>
<accession>A0A4P6L627</accession>
<feature type="chain" id="PRO_5020324140" evidence="1">
    <location>
        <begin position="24"/>
        <end position="126"/>
    </location>
</feature>
<evidence type="ECO:0000256" key="1">
    <source>
        <dbReference type="SAM" id="SignalP"/>
    </source>
</evidence>
<keyword evidence="1" id="KW-0732">Signal</keyword>
<keyword evidence="3" id="KW-1185">Reference proteome</keyword>
<name>A0A4P6L627_9BURK</name>
<dbReference type="EMBL" id="CP035913">
    <property type="protein sequence ID" value="QBE66398.1"/>
    <property type="molecule type" value="Genomic_DNA"/>
</dbReference>
<sequence>MAITTRRRFNLLALLLAAGPLTGQTSELPGNGLAQHDFLYAGEAMTRDVYIVRNGKVAWEFHDDTAKREISDIQMASNGNPVVAHQKIIARRLQTEKQRDLLLVQKLFNHDSKQDKQDNSAPTLFA</sequence>
<dbReference type="RefSeq" id="WP_130189506.1">
    <property type="nucleotide sequence ID" value="NZ_CP035913.1"/>
</dbReference>